<dbReference type="Gene3D" id="3.40.50.150">
    <property type="entry name" value="Vaccinia Virus protein VP39"/>
    <property type="match status" value="1"/>
</dbReference>
<evidence type="ECO:0000313" key="7">
    <source>
        <dbReference type="EMBL" id="QTG12371.1"/>
    </source>
</evidence>
<dbReference type="REBASE" id="460382">
    <property type="entry name" value="M.Atu94ORF3545P"/>
</dbReference>
<evidence type="ECO:0000256" key="2">
    <source>
        <dbReference type="ARBA" id="ARBA00022679"/>
    </source>
</evidence>
<keyword evidence="1" id="KW-0489">Methyltransferase</keyword>
<dbReference type="SUPFAM" id="SSF53335">
    <property type="entry name" value="S-adenosyl-L-methionine-dependent methyltransferases"/>
    <property type="match status" value="1"/>
</dbReference>
<dbReference type="EMBL" id="CP049216">
    <property type="protein sequence ID" value="QTG12371.1"/>
    <property type="molecule type" value="Genomic_DNA"/>
</dbReference>
<dbReference type="InterPro" id="IPR029063">
    <property type="entry name" value="SAM-dependent_MTases_sf"/>
</dbReference>
<dbReference type="InterPro" id="IPR002941">
    <property type="entry name" value="DNA_methylase_N4/N6"/>
</dbReference>
<feature type="region of interest" description="Disordered" evidence="5">
    <location>
        <begin position="195"/>
        <end position="226"/>
    </location>
</feature>
<dbReference type="AlphaFoldDB" id="A0AAJ4MZZ6"/>
<dbReference type="RefSeq" id="WP_333721842.1">
    <property type="nucleotide sequence ID" value="NZ_CP049216.1"/>
</dbReference>
<evidence type="ECO:0000256" key="5">
    <source>
        <dbReference type="SAM" id="MobiDB-lite"/>
    </source>
</evidence>
<dbReference type="Pfam" id="PF01555">
    <property type="entry name" value="N6_N4_Mtase"/>
    <property type="match status" value="1"/>
</dbReference>
<evidence type="ECO:0000313" key="8">
    <source>
        <dbReference type="Proteomes" id="UP000663946"/>
    </source>
</evidence>
<dbReference type="Proteomes" id="UP000663946">
    <property type="component" value="Chromosome 1"/>
</dbReference>
<dbReference type="GO" id="GO:0003677">
    <property type="term" value="F:DNA binding"/>
    <property type="evidence" value="ECO:0007669"/>
    <property type="project" value="InterPro"/>
</dbReference>
<reference evidence="7" key="1">
    <citation type="submission" date="2020-02" db="EMBL/GenBank/DDBJ databases">
        <title>Unexpected conservation and global transmission of agrobacterial virulence plasmids.</title>
        <authorList>
            <person name="Weisberg A.J."/>
            <person name="Davis E.W. II"/>
            <person name="Tabima J.R."/>
            <person name="Belcher M.S."/>
            <person name="Miller M."/>
            <person name="Kuo C.-H."/>
            <person name="Loper J.E."/>
            <person name="Grunwald N.J."/>
            <person name="Putnam M.L."/>
            <person name="Chang J.H."/>
        </authorList>
    </citation>
    <scope>NUCLEOTIDE SEQUENCE</scope>
    <source>
        <strain evidence="7">Q15/94</strain>
    </source>
</reference>
<name>A0AAJ4MZZ6_AGRTU</name>
<dbReference type="GO" id="GO:0008170">
    <property type="term" value="F:N-methyltransferase activity"/>
    <property type="evidence" value="ECO:0007669"/>
    <property type="project" value="InterPro"/>
</dbReference>
<dbReference type="PRINTS" id="PR00508">
    <property type="entry name" value="S21N4MTFRASE"/>
</dbReference>
<accession>A0AAJ4MZZ6</accession>
<comment type="catalytic activity">
    <reaction evidence="3">
        <text>a 2'-deoxyadenosine in DNA + S-adenosyl-L-methionine = an N(6)-methyl-2'-deoxyadenosine in DNA + S-adenosyl-L-homocysteine + H(+)</text>
        <dbReference type="Rhea" id="RHEA:15197"/>
        <dbReference type="Rhea" id="RHEA-COMP:12418"/>
        <dbReference type="Rhea" id="RHEA-COMP:12419"/>
        <dbReference type="ChEBI" id="CHEBI:15378"/>
        <dbReference type="ChEBI" id="CHEBI:57856"/>
        <dbReference type="ChEBI" id="CHEBI:59789"/>
        <dbReference type="ChEBI" id="CHEBI:90615"/>
        <dbReference type="ChEBI" id="CHEBI:90616"/>
        <dbReference type="EC" id="2.1.1.72"/>
    </reaction>
</comment>
<dbReference type="InterPro" id="IPR001091">
    <property type="entry name" value="RM_Methyltransferase"/>
</dbReference>
<evidence type="ECO:0000256" key="4">
    <source>
        <dbReference type="RuleBase" id="RU362026"/>
    </source>
</evidence>
<gene>
    <name evidence="7" type="ORF">G6M86_03545</name>
</gene>
<dbReference type="EC" id="2.1.1.-" evidence="4"/>
<comment type="similarity">
    <text evidence="4">Belongs to the N(4)/N(6)-methyltransferase family.</text>
</comment>
<sequence length="415" mass="45005">MTITLHPGDNRLTLRRLIDEGVRVHSVVTDPPYGLVSIQKRFGKKDSKAARTEKNDGSFARLSGGFMGKMWDGTGIERDPEFWKLIYDILLPGGYVFAFSGSRTGHWQACAMELAGFIMHPMHGWCFGSGFPKPTNLKNVEGYEGWGYGTQTQKPALEPIYLGQKPFSEKTGPLNVLKHGVGAVNIDGCRVPAPGEDISNHSRSAESAISKGKYGDSKAQETHQTAGQALGRHPANLILDGSPEVVAMFPAKAGAAAPVKGTEPSSVTKDIYGKFNGRTPGTFFNDEGSAARFFHQFGPDADPLIYHGKAGKIDRAGGNHPTVKPIALMQYLIRHITPPDGTVLDPFAGSGTTGEAAKREGMNCILMEAEPEYIEFLEKRFDIAKPEFDFDDILGEAMPKQSTKSGVQFDDILGS</sequence>
<protein>
    <recommendedName>
        <fullName evidence="4">Methyltransferase</fullName>
        <ecNumber evidence="4">2.1.1.-</ecNumber>
    </recommendedName>
</protein>
<evidence type="ECO:0000259" key="6">
    <source>
        <dbReference type="Pfam" id="PF01555"/>
    </source>
</evidence>
<evidence type="ECO:0000256" key="3">
    <source>
        <dbReference type="ARBA" id="ARBA00047942"/>
    </source>
</evidence>
<evidence type="ECO:0000256" key="1">
    <source>
        <dbReference type="ARBA" id="ARBA00022603"/>
    </source>
</evidence>
<proteinExistence type="inferred from homology"/>
<dbReference type="GO" id="GO:0009007">
    <property type="term" value="F:site-specific DNA-methyltransferase (adenine-specific) activity"/>
    <property type="evidence" value="ECO:0007669"/>
    <property type="project" value="UniProtKB-EC"/>
</dbReference>
<dbReference type="GO" id="GO:0032259">
    <property type="term" value="P:methylation"/>
    <property type="evidence" value="ECO:0007669"/>
    <property type="project" value="UniProtKB-KW"/>
</dbReference>
<keyword evidence="2" id="KW-0808">Transferase</keyword>
<organism evidence="7 8">
    <name type="scientific">Agrobacterium tumefaciens</name>
    <dbReference type="NCBI Taxonomy" id="358"/>
    <lineage>
        <taxon>Bacteria</taxon>
        <taxon>Pseudomonadati</taxon>
        <taxon>Pseudomonadota</taxon>
        <taxon>Alphaproteobacteria</taxon>
        <taxon>Hyphomicrobiales</taxon>
        <taxon>Rhizobiaceae</taxon>
        <taxon>Rhizobium/Agrobacterium group</taxon>
        <taxon>Agrobacterium</taxon>
        <taxon>Agrobacterium tumefaciens complex</taxon>
    </lineage>
</organism>
<feature type="domain" description="DNA methylase N-4/N-6" evidence="6">
    <location>
        <begin position="24"/>
        <end position="377"/>
    </location>
</feature>